<dbReference type="Gene3D" id="6.10.340.10">
    <property type="match status" value="1"/>
</dbReference>
<dbReference type="KEGG" id="csci:HDCHBGLK_02659"/>
<evidence type="ECO:0000313" key="18">
    <source>
        <dbReference type="Proteomes" id="UP000289664"/>
    </source>
</evidence>
<dbReference type="PANTHER" id="PTHR45528:SF1">
    <property type="entry name" value="SENSOR HISTIDINE KINASE CPXA"/>
    <property type="match status" value="1"/>
</dbReference>
<dbReference type="Pfam" id="PF00672">
    <property type="entry name" value="HAMP"/>
    <property type="match status" value="1"/>
</dbReference>
<dbReference type="InterPro" id="IPR004358">
    <property type="entry name" value="Sig_transdc_His_kin-like_C"/>
</dbReference>
<keyword evidence="7 14" id="KW-0812">Transmembrane</keyword>
<organism evidence="17 18">
    <name type="scientific">Clostridium scindens (strain ATCC 35704 / DSM 5676 / VPI 13733 / 19)</name>
    <dbReference type="NCBI Taxonomy" id="411468"/>
    <lineage>
        <taxon>Bacteria</taxon>
        <taxon>Bacillati</taxon>
        <taxon>Bacillota</taxon>
        <taxon>Clostridia</taxon>
        <taxon>Lachnospirales</taxon>
        <taxon>Lachnospiraceae</taxon>
    </lineage>
</organism>
<feature type="transmembrane region" description="Helical" evidence="14">
    <location>
        <begin position="12"/>
        <end position="39"/>
    </location>
</feature>
<keyword evidence="12" id="KW-0902">Two-component regulatory system</keyword>
<dbReference type="Pfam" id="PF02518">
    <property type="entry name" value="HATPase_c"/>
    <property type="match status" value="1"/>
</dbReference>
<dbReference type="InterPro" id="IPR003594">
    <property type="entry name" value="HATPase_dom"/>
</dbReference>
<evidence type="ECO:0000313" key="17">
    <source>
        <dbReference type="EMBL" id="QBF75250.1"/>
    </source>
</evidence>
<evidence type="ECO:0000256" key="13">
    <source>
        <dbReference type="ARBA" id="ARBA00023136"/>
    </source>
</evidence>
<dbReference type="GO" id="GO:0000155">
    <property type="term" value="F:phosphorelay sensor kinase activity"/>
    <property type="evidence" value="ECO:0007669"/>
    <property type="project" value="InterPro"/>
</dbReference>
<comment type="catalytic activity">
    <reaction evidence="1">
        <text>ATP + protein L-histidine = ADP + protein N-phospho-L-histidine.</text>
        <dbReference type="EC" id="2.7.13.3"/>
    </reaction>
</comment>
<comment type="subcellular location">
    <subcellularLocation>
        <location evidence="2">Cell membrane</location>
        <topology evidence="2">Multi-pass membrane protein</topology>
    </subcellularLocation>
</comment>
<evidence type="ECO:0000256" key="1">
    <source>
        <dbReference type="ARBA" id="ARBA00000085"/>
    </source>
</evidence>
<dbReference type="SMART" id="SM00387">
    <property type="entry name" value="HATPase_c"/>
    <property type="match status" value="1"/>
</dbReference>
<dbReference type="CDD" id="cd00082">
    <property type="entry name" value="HisKA"/>
    <property type="match status" value="1"/>
</dbReference>
<protein>
    <recommendedName>
        <fullName evidence="3">histidine kinase</fullName>
        <ecNumber evidence="3">2.7.13.3</ecNumber>
    </recommendedName>
</protein>
<evidence type="ECO:0000256" key="14">
    <source>
        <dbReference type="SAM" id="Phobius"/>
    </source>
</evidence>
<evidence type="ECO:0000256" key="2">
    <source>
        <dbReference type="ARBA" id="ARBA00004651"/>
    </source>
</evidence>
<feature type="transmembrane region" description="Helical" evidence="14">
    <location>
        <begin position="72"/>
        <end position="95"/>
    </location>
</feature>
<dbReference type="OrthoDB" id="335833at2"/>
<dbReference type="GO" id="GO:0005886">
    <property type="term" value="C:plasma membrane"/>
    <property type="evidence" value="ECO:0007669"/>
    <property type="project" value="UniProtKB-SubCell"/>
</dbReference>
<accession>A0A494WU12</accession>
<keyword evidence="18" id="KW-1185">Reference proteome</keyword>
<dbReference type="InterPro" id="IPR036097">
    <property type="entry name" value="HisK_dim/P_sf"/>
</dbReference>
<dbReference type="InterPro" id="IPR003661">
    <property type="entry name" value="HisK_dim/P_dom"/>
</dbReference>
<dbReference type="Proteomes" id="UP000289664">
    <property type="component" value="Chromosome"/>
</dbReference>
<keyword evidence="13 14" id="KW-0472">Membrane</keyword>
<evidence type="ECO:0000256" key="5">
    <source>
        <dbReference type="ARBA" id="ARBA00022553"/>
    </source>
</evidence>
<feature type="domain" description="Histidine kinase" evidence="15">
    <location>
        <begin position="168"/>
        <end position="383"/>
    </location>
</feature>
<dbReference type="CDD" id="cd06225">
    <property type="entry name" value="HAMP"/>
    <property type="match status" value="1"/>
</dbReference>
<dbReference type="SUPFAM" id="SSF158472">
    <property type="entry name" value="HAMP domain-like"/>
    <property type="match status" value="1"/>
</dbReference>
<dbReference type="SMART" id="SM00388">
    <property type="entry name" value="HisKA"/>
    <property type="match status" value="1"/>
</dbReference>
<keyword evidence="9 17" id="KW-0418">Kinase</keyword>
<dbReference type="Gene3D" id="3.30.565.10">
    <property type="entry name" value="Histidine kinase-like ATPase, C-terminal domain"/>
    <property type="match status" value="1"/>
</dbReference>
<evidence type="ECO:0000256" key="8">
    <source>
        <dbReference type="ARBA" id="ARBA00022741"/>
    </source>
</evidence>
<evidence type="ECO:0000256" key="4">
    <source>
        <dbReference type="ARBA" id="ARBA00022475"/>
    </source>
</evidence>
<dbReference type="RefSeq" id="WP_009249229.1">
    <property type="nucleotide sequence ID" value="NZ_CP036170.1"/>
</dbReference>
<keyword evidence="10" id="KW-0067">ATP-binding</keyword>
<dbReference type="EMBL" id="CP036170">
    <property type="protein sequence ID" value="QBF75250.1"/>
    <property type="molecule type" value="Genomic_DNA"/>
</dbReference>
<dbReference type="GeneID" id="62696852"/>
<dbReference type="PANTHER" id="PTHR45528">
    <property type="entry name" value="SENSOR HISTIDINE KINASE CPXA"/>
    <property type="match status" value="1"/>
</dbReference>
<name>A0A494WU12_CLOS5</name>
<sequence length="388" mass="44280">MGKEKRTVKKKIFYSNTLMVLVTLLIFLAVNLVIAKVYIEIIEQDFRESITWSDNEEDLEDVLQELTVYKNAFIFLLLLDGVICIGVLLFISQLFTRNLTNHILKPLNELADGANRVKNGDLTVPIAYQGESEFEDACHTFNNMQSHILTEQEKNRKYEKARTDMVAGISHDLRTPLTAVRGTIKGLMDGIASSPEQQKLFLETAYRRTGDMDALLQRLFYFSKMETGNMPLHMEKVNLAVFVNRYVRGKQDDPKKIEHSILADVGEDIWATVDPEQMQRILDNLLENSLKYAEADELRIKVELSKKEQTAHLVFLDNGQGVSEEKLSHIFEEFYRCDESRNRKEGNGLGLHIVKYLVEAMGGSVYAENLEGLAVHIIFPLAEENENG</sequence>
<dbReference type="Gene3D" id="1.10.287.130">
    <property type="match status" value="1"/>
</dbReference>
<dbReference type="PRINTS" id="PR00344">
    <property type="entry name" value="BCTRLSENSOR"/>
</dbReference>
<proteinExistence type="predicted"/>
<dbReference type="SUPFAM" id="SSF55874">
    <property type="entry name" value="ATPase domain of HSP90 chaperone/DNA topoisomerase II/histidine kinase"/>
    <property type="match status" value="1"/>
</dbReference>
<dbReference type="EC" id="2.7.13.3" evidence="3"/>
<evidence type="ECO:0000256" key="3">
    <source>
        <dbReference type="ARBA" id="ARBA00012438"/>
    </source>
</evidence>
<dbReference type="SMART" id="SM00304">
    <property type="entry name" value="HAMP"/>
    <property type="match status" value="1"/>
</dbReference>
<keyword evidence="8" id="KW-0547">Nucleotide-binding</keyword>
<reference evidence="17 18" key="1">
    <citation type="journal article" date="2019" name="Appl. Environ. Microbiol.">
        <title>Clostridium scindens ATCC 35704: integration of nutritional requirements, the complete genome sequence, and global transcriptional responses to bile acids.</title>
        <authorList>
            <person name="Devendran S."/>
            <person name="Shrestha R."/>
            <person name="Alves J.M.P."/>
            <person name="Wolf P.G."/>
            <person name="Ly L."/>
            <person name="Hernandez A.G."/>
            <person name="Mendez-Garcia C."/>
            <person name="Inboden A."/>
            <person name="Wiley J."/>
            <person name="Paul O."/>
            <person name="Allen A."/>
            <person name="Springer E."/>
            <person name="Wright C.L."/>
            <person name="Fields C.J."/>
            <person name="Daniel S.L."/>
            <person name="Ridlon J.M."/>
        </authorList>
    </citation>
    <scope>NUCLEOTIDE SEQUENCE [LARGE SCALE GENOMIC DNA]</scope>
    <source>
        <strain evidence="17 18">ATCC 35704</strain>
    </source>
</reference>
<dbReference type="InterPro" id="IPR003660">
    <property type="entry name" value="HAMP_dom"/>
</dbReference>
<evidence type="ECO:0000256" key="9">
    <source>
        <dbReference type="ARBA" id="ARBA00022777"/>
    </source>
</evidence>
<dbReference type="SUPFAM" id="SSF47384">
    <property type="entry name" value="Homodimeric domain of signal transducing histidine kinase"/>
    <property type="match status" value="1"/>
</dbReference>
<evidence type="ECO:0000259" key="16">
    <source>
        <dbReference type="PROSITE" id="PS50885"/>
    </source>
</evidence>
<dbReference type="PROSITE" id="PS50885">
    <property type="entry name" value="HAMP"/>
    <property type="match status" value="1"/>
</dbReference>
<keyword evidence="6 17" id="KW-0808">Transferase</keyword>
<keyword evidence="4" id="KW-1003">Cell membrane</keyword>
<evidence type="ECO:0000256" key="6">
    <source>
        <dbReference type="ARBA" id="ARBA00022679"/>
    </source>
</evidence>
<evidence type="ECO:0000256" key="12">
    <source>
        <dbReference type="ARBA" id="ARBA00023012"/>
    </source>
</evidence>
<evidence type="ECO:0000256" key="7">
    <source>
        <dbReference type="ARBA" id="ARBA00022692"/>
    </source>
</evidence>
<dbReference type="PROSITE" id="PS50109">
    <property type="entry name" value="HIS_KIN"/>
    <property type="match status" value="1"/>
</dbReference>
<evidence type="ECO:0000256" key="10">
    <source>
        <dbReference type="ARBA" id="ARBA00022840"/>
    </source>
</evidence>
<dbReference type="GO" id="GO:0005524">
    <property type="term" value="F:ATP binding"/>
    <property type="evidence" value="ECO:0007669"/>
    <property type="project" value="UniProtKB-KW"/>
</dbReference>
<dbReference type="Pfam" id="PF00512">
    <property type="entry name" value="HisKA"/>
    <property type="match status" value="1"/>
</dbReference>
<dbReference type="AlphaFoldDB" id="A0A494WU12"/>
<dbReference type="InterPro" id="IPR005467">
    <property type="entry name" value="His_kinase_dom"/>
</dbReference>
<keyword evidence="5" id="KW-0597">Phosphoprotein</keyword>
<gene>
    <name evidence="17" type="primary">walK_4</name>
    <name evidence="17" type="ORF">HDCHBGLK_02659</name>
</gene>
<feature type="domain" description="HAMP" evidence="16">
    <location>
        <begin position="101"/>
        <end position="153"/>
    </location>
</feature>
<evidence type="ECO:0000259" key="15">
    <source>
        <dbReference type="PROSITE" id="PS50109"/>
    </source>
</evidence>
<evidence type="ECO:0000256" key="11">
    <source>
        <dbReference type="ARBA" id="ARBA00022989"/>
    </source>
</evidence>
<dbReference type="InterPro" id="IPR050398">
    <property type="entry name" value="HssS/ArlS-like"/>
</dbReference>
<keyword evidence="11 14" id="KW-1133">Transmembrane helix</keyword>
<dbReference type="InterPro" id="IPR036890">
    <property type="entry name" value="HATPase_C_sf"/>
</dbReference>